<protein>
    <recommendedName>
        <fullName evidence="2">C2 domain-containing protein</fullName>
    </recommendedName>
</protein>
<dbReference type="PROSITE" id="PS50004">
    <property type="entry name" value="C2"/>
    <property type="match status" value="1"/>
</dbReference>
<sequence>MDWGEAESEQRKAPMVSGHFANILRFLYFGCADSHQESQDGPCEQESEQTGRKQTPQQSQARPIEPSAGGLGKDTELLPNGLRPAGKAAVEQSEVMKLQRMEEQLAQALAAQRLSEMKAQTLEEDLKKIAAERNSLKSALDANANGTASTVSPSSGIPTPDQQPATGKGVSWASLGPSMFVQRGEQSNSTHSSHDRFGSARSSPMKGSAPSSATSPFSSFVPSPAPSDGHSVTSLGRRPLRQSREGAEMVEVVVYSASGLLGSGLKDMYVSMKLGDYRCSTPARSPSPTAAEGGSLVTWGQTFLIPHFQPLRSLSLRLRLYAKKALGRKHVVGEAHIHLRDLIDAPNNRLHQTWPLSGVVGQVELKLAQLEQSARSSR</sequence>
<organism evidence="3">
    <name type="scientific">Tetraselmis chuii</name>
    <dbReference type="NCBI Taxonomy" id="63592"/>
    <lineage>
        <taxon>Eukaryota</taxon>
        <taxon>Viridiplantae</taxon>
        <taxon>Chlorophyta</taxon>
        <taxon>core chlorophytes</taxon>
        <taxon>Chlorodendrophyceae</taxon>
        <taxon>Chlorodendrales</taxon>
        <taxon>Chlorodendraceae</taxon>
        <taxon>Tetraselmis</taxon>
    </lineage>
</organism>
<dbReference type="Gene3D" id="2.60.40.150">
    <property type="entry name" value="C2 domain"/>
    <property type="match status" value="1"/>
</dbReference>
<feature type="domain" description="C2" evidence="2">
    <location>
        <begin position="227"/>
        <end position="355"/>
    </location>
</feature>
<feature type="region of interest" description="Disordered" evidence="1">
    <location>
        <begin position="35"/>
        <end position="83"/>
    </location>
</feature>
<gene>
    <name evidence="3" type="ORF">TCHU04912_LOCUS22200</name>
</gene>
<reference evidence="3" key="1">
    <citation type="submission" date="2021-01" db="EMBL/GenBank/DDBJ databases">
        <authorList>
            <person name="Corre E."/>
            <person name="Pelletier E."/>
            <person name="Niang G."/>
            <person name="Scheremetjew M."/>
            <person name="Finn R."/>
            <person name="Kale V."/>
            <person name="Holt S."/>
            <person name="Cochrane G."/>
            <person name="Meng A."/>
            <person name="Brown T."/>
            <person name="Cohen L."/>
        </authorList>
    </citation>
    <scope>NUCLEOTIDE SEQUENCE</scope>
    <source>
        <strain evidence="3">PLY429</strain>
    </source>
</reference>
<dbReference type="InterPro" id="IPR000008">
    <property type="entry name" value="C2_dom"/>
</dbReference>
<dbReference type="SUPFAM" id="SSF49562">
    <property type="entry name" value="C2 domain (Calcium/lipid-binding domain, CaLB)"/>
    <property type="match status" value="1"/>
</dbReference>
<dbReference type="InterPro" id="IPR035892">
    <property type="entry name" value="C2_domain_sf"/>
</dbReference>
<feature type="compositionally biased region" description="Polar residues" evidence="1">
    <location>
        <begin position="52"/>
        <end position="61"/>
    </location>
</feature>
<accession>A0A7S1T8T2</accession>
<dbReference type="EMBL" id="HBGG01042947">
    <property type="protein sequence ID" value="CAD9229392.1"/>
    <property type="molecule type" value="Transcribed_RNA"/>
</dbReference>
<feature type="compositionally biased region" description="Low complexity" evidence="1">
    <location>
        <begin position="208"/>
        <end position="222"/>
    </location>
</feature>
<evidence type="ECO:0000259" key="2">
    <source>
        <dbReference type="PROSITE" id="PS50004"/>
    </source>
</evidence>
<evidence type="ECO:0000313" key="3">
    <source>
        <dbReference type="EMBL" id="CAD9229392.1"/>
    </source>
</evidence>
<dbReference type="Pfam" id="PF00168">
    <property type="entry name" value="C2"/>
    <property type="match status" value="1"/>
</dbReference>
<feature type="region of interest" description="Disordered" evidence="1">
    <location>
        <begin position="140"/>
        <end position="243"/>
    </location>
</feature>
<proteinExistence type="predicted"/>
<feature type="compositionally biased region" description="Polar residues" evidence="1">
    <location>
        <begin position="144"/>
        <end position="165"/>
    </location>
</feature>
<dbReference type="AlphaFoldDB" id="A0A7S1T8T2"/>
<name>A0A7S1T8T2_9CHLO</name>
<evidence type="ECO:0000256" key="1">
    <source>
        <dbReference type="SAM" id="MobiDB-lite"/>
    </source>
</evidence>